<feature type="chain" id="PRO_5045050236" evidence="3">
    <location>
        <begin position="26"/>
        <end position="225"/>
    </location>
</feature>
<keyword evidence="3" id="KW-0732">Signal</keyword>
<keyword evidence="6" id="KW-1185">Reference proteome</keyword>
<sequence length="225" mass="24084">MLRKMKGLFIALAILPSLFATTALAGFIEETYSYSDQGGVAYDLGHAGELADKTASTQINVDDIGIITNVTVSVTFAHDWVGDLIFMLTGPDSSVDPIILLSRAWVDEENFPDDCCGPGATSGPVTFEFDDAAGHAAEDTYGFTGAYSPTELLENFDGSAMTGDWTLSITDVLVGGDDVEPMIGKLSEGLVYDWSLTIQYEQIPLPSSILLMGLGLLALRVAKRR</sequence>
<evidence type="ECO:0000256" key="1">
    <source>
        <dbReference type="ARBA" id="ARBA00022670"/>
    </source>
</evidence>
<keyword evidence="1" id="KW-0645">Protease</keyword>
<evidence type="ECO:0000313" key="5">
    <source>
        <dbReference type="EMBL" id="MBW8189920.1"/>
    </source>
</evidence>
<organism evidence="5 6">
    <name type="scientific">Neiella holothuriorum</name>
    <dbReference type="NCBI Taxonomy" id="2870530"/>
    <lineage>
        <taxon>Bacteria</taxon>
        <taxon>Pseudomonadati</taxon>
        <taxon>Pseudomonadota</taxon>
        <taxon>Gammaproteobacteria</taxon>
        <taxon>Alteromonadales</taxon>
        <taxon>Echinimonadaceae</taxon>
        <taxon>Neiella</taxon>
    </lineage>
</organism>
<gene>
    <name evidence="5" type="ORF">K0504_02635</name>
</gene>
<feature type="domain" description="P/Homo B" evidence="4">
    <location>
        <begin position="21"/>
        <end position="204"/>
    </location>
</feature>
<proteinExistence type="predicted"/>
<evidence type="ECO:0000313" key="6">
    <source>
        <dbReference type="Proteomes" id="UP001166251"/>
    </source>
</evidence>
<protein>
    <submittedName>
        <fullName evidence="5">PEP-CTERM sorting domain-containing protein</fullName>
    </submittedName>
</protein>
<keyword evidence="2" id="KW-0378">Hydrolase</keyword>
<dbReference type="InterPro" id="IPR002884">
    <property type="entry name" value="P_dom"/>
</dbReference>
<dbReference type="InterPro" id="IPR013424">
    <property type="entry name" value="Ice-binding_C"/>
</dbReference>
<evidence type="ECO:0000256" key="2">
    <source>
        <dbReference type="ARBA" id="ARBA00022801"/>
    </source>
</evidence>
<feature type="signal peptide" evidence="3">
    <location>
        <begin position="1"/>
        <end position="25"/>
    </location>
</feature>
<dbReference type="PROSITE" id="PS51829">
    <property type="entry name" value="P_HOMO_B"/>
    <property type="match status" value="1"/>
</dbReference>
<dbReference type="Gene3D" id="2.60.120.260">
    <property type="entry name" value="Galactose-binding domain-like"/>
    <property type="match status" value="1"/>
</dbReference>
<accession>A0ABS7ECH4</accession>
<comment type="caution">
    <text evidence="5">The sequence shown here is derived from an EMBL/GenBank/DDBJ whole genome shotgun (WGS) entry which is preliminary data.</text>
</comment>
<evidence type="ECO:0000256" key="3">
    <source>
        <dbReference type="SAM" id="SignalP"/>
    </source>
</evidence>
<dbReference type="InterPro" id="IPR008979">
    <property type="entry name" value="Galactose-bd-like_sf"/>
</dbReference>
<evidence type="ECO:0000259" key="4">
    <source>
        <dbReference type="PROSITE" id="PS51829"/>
    </source>
</evidence>
<reference evidence="5" key="1">
    <citation type="submission" date="2021-07" db="EMBL/GenBank/DDBJ databases">
        <title>Neiella marina sp. nov., isolated from the intestinal content of sea cucumber Apostichopus japonicus.</title>
        <authorList>
            <person name="Bai X."/>
        </authorList>
    </citation>
    <scope>NUCLEOTIDE SEQUENCE</scope>
    <source>
        <strain evidence="5">126</strain>
    </source>
</reference>
<name>A0ABS7ECH4_9GAMM</name>
<dbReference type="Proteomes" id="UP001166251">
    <property type="component" value="Unassembled WGS sequence"/>
</dbReference>
<dbReference type="SUPFAM" id="SSF49785">
    <property type="entry name" value="Galactose-binding domain-like"/>
    <property type="match status" value="1"/>
</dbReference>
<dbReference type="Pfam" id="PF07589">
    <property type="entry name" value="PEP-CTERM"/>
    <property type="match status" value="1"/>
</dbReference>
<dbReference type="RefSeq" id="WP_220102600.1">
    <property type="nucleotide sequence ID" value="NZ_JAHZSS010000002.1"/>
</dbReference>
<dbReference type="EMBL" id="JAHZSS010000002">
    <property type="protein sequence ID" value="MBW8189920.1"/>
    <property type="molecule type" value="Genomic_DNA"/>
</dbReference>